<keyword evidence="5" id="KW-0460">Magnesium</keyword>
<dbReference type="Proteomes" id="UP001208186">
    <property type="component" value="Unassembled WGS sequence"/>
</dbReference>
<evidence type="ECO:0000256" key="3">
    <source>
        <dbReference type="ARBA" id="ARBA00022723"/>
    </source>
</evidence>
<dbReference type="SFLD" id="SFLDG01129">
    <property type="entry name" value="C1.5:_HAD__Beta-PGM__Phosphata"/>
    <property type="match status" value="1"/>
</dbReference>
<dbReference type="Gene3D" id="3.40.50.1000">
    <property type="entry name" value="HAD superfamily/HAD-like"/>
    <property type="match status" value="1"/>
</dbReference>
<proteinExistence type="inferred from homology"/>
<dbReference type="Gene3D" id="1.20.120.710">
    <property type="entry name" value="Haloacid dehalogenase hydrolase-like domain"/>
    <property type="match status" value="1"/>
</dbReference>
<dbReference type="SUPFAM" id="SSF56784">
    <property type="entry name" value="HAD-like"/>
    <property type="match status" value="1"/>
</dbReference>
<evidence type="ECO:0000256" key="5">
    <source>
        <dbReference type="ARBA" id="ARBA00022842"/>
    </source>
</evidence>
<comment type="cofactor">
    <cofactor evidence="1">
        <name>Mg(2+)</name>
        <dbReference type="ChEBI" id="CHEBI:18420"/>
    </cofactor>
</comment>
<evidence type="ECO:0000313" key="10">
    <source>
        <dbReference type="Proteomes" id="UP001209746"/>
    </source>
</evidence>
<dbReference type="InterPro" id="IPR051400">
    <property type="entry name" value="HAD-like_hydrolase"/>
</dbReference>
<dbReference type="InterPro" id="IPR036412">
    <property type="entry name" value="HAD-like_sf"/>
</dbReference>
<organism evidence="8 10">
    <name type="scientific">Halapricum hydrolyticum</name>
    <dbReference type="NCBI Taxonomy" id="2979991"/>
    <lineage>
        <taxon>Archaea</taxon>
        <taxon>Methanobacteriati</taxon>
        <taxon>Methanobacteriota</taxon>
        <taxon>Stenosarchaea group</taxon>
        <taxon>Halobacteria</taxon>
        <taxon>Halobacteriales</taxon>
        <taxon>Haloarculaceae</taxon>
        <taxon>Halapricum</taxon>
    </lineage>
</organism>
<dbReference type="InterPro" id="IPR006439">
    <property type="entry name" value="HAD-SF_hydro_IA"/>
</dbReference>
<reference evidence="8" key="1">
    <citation type="submission" date="2023-02" db="EMBL/GenBank/DDBJ databases">
        <title>Enrichment on poylsaccharides allowed isolation of novel metabolic and taxonomic groups of Haloarchaea.</title>
        <authorList>
            <person name="Sorokin D.Y."/>
            <person name="Elcheninov A.G."/>
            <person name="Khizhniak T.V."/>
            <person name="Kolganova T.V."/>
            <person name="Kublanov I.V."/>
        </authorList>
    </citation>
    <scope>NUCLEOTIDE SEQUENCE</scope>
    <source>
        <strain evidence="7 9">HArc-curdl5-1</strain>
        <strain evidence="8">HArc-curdl7</strain>
    </source>
</reference>
<evidence type="ECO:0000256" key="6">
    <source>
        <dbReference type="SAM" id="MobiDB-lite"/>
    </source>
</evidence>
<comment type="caution">
    <text evidence="8">The sequence shown here is derived from an EMBL/GenBank/DDBJ whole genome shotgun (WGS) entry which is preliminary data.</text>
</comment>
<dbReference type="GO" id="GO:0046872">
    <property type="term" value="F:metal ion binding"/>
    <property type="evidence" value="ECO:0007669"/>
    <property type="project" value="UniProtKB-KW"/>
</dbReference>
<gene>
    <name evidence="8" type="ORF">OB914_10910</name>
    <name evidence="7" type="ORF">OB916_10575</name>
</gene>
<dbReference type="SFLD" id="SFLDS00003">
    <property type="entry name" value="Haloacid_Dehalogenase"/>
    <property type="match status" value="1"/>
</dbReference>
<feature type="region of interest" description="Disordered" evidence="6">
    <location>
        <begin position="191"/>
        <end position="211"/>
    </location>
</feature>
<dbReference type="EMBL" id="JAOPKD010000010">
    <property type="protein sequence ID" value="MCU4727476.1"/>
    <property type="molecule type" value="Genomic_DNA"/>
</dbReference>
<dbReference type="GO" id="GO:0044281">
    <property type="term" value="P:small molecule metabolic process"/>
    <property type="evidence" value="ECO:0007669"/>
    <property type="project" value="UniProtKB-ARBA"/>
</dbReference>
<dbReference type="NCBIfam" id="TIGR01549">
    <property type="entry name" value="HAD-SF-IA-v1"/>
    <property type="match status" value="1"/>
</dbReference>
<protein>
    <submittedName>
        <fullName evidence="8">HAD family hydrolase</fullName>
    </submittedName>
</protein>
<dbReference type="PANTHER" id="PTHR46470:SF2">
    <property type="entry name" value="GLYCERALDEHYDE 3-PHOSPHATE PHOSPHATASE"/>
    <property type="match status" value="1"/>
</dbReference>
<sequence length="225" mass="24475">MARIDTVLFDLDDTLCQYERSPADVLAIAFERAGVQPFFEATEYVDRFTEFSQAGDDVRDIRRAAFETFAEEAGRDPDCGRAVAEAFAGERDQSRVEFRAGADQAVESLADAYRLGVVTDGDPWMQSQKIEALGIGDAFETVVHGGHDAPTKPDPEPFGLALEALDATPGSAVHVGDSVASDVRGANNAGLTSVWAPLDPKRPDPSVEPDYRIDSLRDLLDEPWQ</sequence>
<dbReference type="PANTHER" id="PTHR46470">
    <property type="entry name" value="N-ACYLNEURAMINATE-9-PHOSPHATASE"/>
    <property type="match status" value="1"/>
</dbReference>
<dbReference type="Proteomes" id="UP001209746">
    <property type="component" value="Unassembled WGS sequence"/>
</dbReference>
<dbReference type="NCBIfam" id="TIGR01509">
    <property type="entry name" value="HAD-SF-IA-v3"/>
    <property type="match status" value="1"/>
</dbReference>
<accession>A0AAE3IBM5</accession>
<evidence type="ECO:0000313" key="7">
    <source>
        <dbReference type="EMBL" id="MCU4718505.1"/>
    </source>
</evidence>
<dbReference type="InterPro" id="IPR023214">
    <property type="entry name" value="HAD_sf"/>
</dbReference>
<feature type="compositionally biased region" description="Basic and acidic residues" evidence="6">
    <location>
        <begin position="199"/>
        <end position="211"/>
    </location>
</feature>
<dbReference type="RefSeq" id="WP_315909261.1">
    <property type="nucleotide sequence ID" value="NZ_JAOPKC010000011.1"/>
</dbReference>
<name>A0AAE3IBM5_9EURY</name>
<dbReference type="AlphaFoldDB" id="A0AAE3IBM5"/>
<evidence type="ECO:0000313" key="8">
    <source>
        <dbReference type="EMBL" id="MCU4727476.1"/>
    </source>
</evidence>
<keyword evidence="3" id="KW-0479">Metal-binding</keyword>
<evidence type="ECO:0000256" key="2">
    <source>
        <dbReference type="ARBA" id="ARBA00007958"/>
    </source>
</evidence>
<dbReference type="GO" id="GO:0016791">
    <property type="term" value="F:phosphatase activity"/>
    <property type="evidence" value="ECO:0007669"/>
    <property type="project" value="TreeGrafter"/>
</dbReference>
<keyword evidence="4 8" id="KW-0378">Hydrolase</keyword>
<dbReference type="Pfam" id="PF00702">
    <property type="entry name" value="Hydrolase"/>
    <property type="match status" value="1"/>
</dbReference>
<keyword evidence="9" id="KW-1185">Reference proteome</keyword>
<dbReference type="EMBL" id="JAOPKC010000011">
    <property type="protein sequence ID" value="MCU4718505.1"/>
    <property type="molecule type" value="Genomic_DNA"/>
</dbReference>
<comment type="similarity">
    <text evidence="2">Belongs to the HAD-like hydrolase superfamily.</text>
</comment>
<evidence type="ECO:0000313" key="9">
    <source>
        <dbReference type="Proteomes" id="UP001208186"/>
    </source>
</evidence>
<evidence type="ECO:0000256" key="4">
    <source>
        <dbReference type="ARBA" id="ARBA00022801"/>
    </source>
</evidence>
<evidence type="ECO:0000256" key="1">
    <source>
        <dbReference type="ARBA" id="ARBA00001946"/>
    </source>
</evidence>